<keyword evidence="3 8" id="KW-0347">Helicase</keyword>
<dbReference type="Pfam" id="PF00271">
    <property type="entry name" value="Helicase_C"/>
    <property type="match status" value="1"/>
</dbReference>
<evidence type="ECO:0000259" key="6">
    <source>
        <dbReference type="PROSITE" id="PS51192"/>
    </source>
</evidence>
<dbReference type="FunFam" id="3.40.50.300:FF:002125">
    <property type="entry name" value="ATP-dependent helicase HrpB"/>
    <property type="match status" value="1"/>
</dbReference>
<accession>A0A4R3YKT1</accession>
<protein>
    <submittedName>
        <fullName evidence="8">ATP-dependent helicase HrpB</fullName>
    </submittedName>
</protein>
<evidence type="ECO:0000256" key="1">
    <source>
        <dbReference type="ARBA" id="ARBA00022741"/>
    </source>
</evidence>
<comment type="caution">
    <text evidence="8">The sequence shown here is derived from an EMBL/GenBank/DDBJ whole genome shotgun (WGS) entry which is preliminary data.</text>
</comment>
<feature type="domain" description="Helicase ATP-binding" evidence="6">
    <location>
        <begin position="15"/>
        <end position="179"/>
    </location>
</feature>
<dbReference type="InterPro" id="IPR049614">
    <property type="entry name" value="HrpB_DEXH"/>
</dbReference>
<dbReference type="Gene3D" id="3.40.50.300">
    <property type="entry name" value="P-loop containing nucleotide triphosphate hydrolases"/>
    <property type="match status" value="2"/>
</dbReference>
<dbReference type="GO" id="GO:0004386">
    <property type="term" value="F:helicase activity"/>
    <property type="evidence" value="ECO:0007669"/>
    <property type="project" value="UniProtKB-KW"/>
</dbReference>
<evidence type="ECO:0000313" key="9">
    <source>
        <dbReference type="Proteomes" id="UP000295645"/>
    </source>
</evidence>
<proteinExistence type="predicted"/>
<dbReference type="NCBIfam" id="TIGR01970">
    <property type="entry name" value="DEAH_box_HrpB"/>
    <property type="match status" value="1"/>
</dbReference>
<dbReference type="InterPro" id="IPR014001">
    <property type="entry name" value="Helicase_ATP-bd"/>
</dbReference>
<dbReference type="InterPro" id="IPR010225">
    <property type="entry name" value="HrpB"/>
</dbReference>
<dbReference type="Gene3D" id="1.20.120.1080">
    <property type="match status" value="1"/>
</dbReference>
<dbReference type="CDD" id="cd18791">
    <property type="entry name" value="SF2_C_RHA"/>
    <property type="match status" value="1"/>
</dbReference>
<dbReference type="InterPro" id="IPR013689">
    <property type="entry name" value="RNA_helicase_ATP-dep_HrpB_C"/>
</dbReference>
<dbReference type="PIRSF" id="PIRSF005496">
    <property type="entry name" value="ATP_hel_hrpB"/>
    <property type="match status" value="1"/>
</dbReference>
<dbReference type="RefSeq" id="WP_132146091.1">
    <property type="nucleotide sequence ID" value="NZ_SMCS01000008.1"/>
</dbReference>
<keyword evidence="4" id="KW-0067">ATP-binding</keyword>
<reference evidence="8 9" key="1">
    <citation type="submission" date="2019-03" db="EMBL/GenBank/DDBJ databases">
        <title>Above-ground endophytic microbial communities from plants in different locations in the United States.</title>
        <authorList>
            <person name="Frank C."/>
        </authorList>
    </citation>
    <scope>NUCLEOTIDE SEQUENCE [LARGE SCALE GENOMIC DNA]</scope>
    <source>
        <strain evidence="8 9">LP_13_YM</strain>
    </source>
</reference>
<dbReference type="InterPro" id="IPR007502">
    <property type="entry name" value="Helicase-assoc_dom"/>
</dbReference>
<name>A0A4R3YKT1_9GAMM</name>
<dbReference type="InterPro" id="IPR011545">
    <property type="entry name" value="DEAD/DEAH_box_helicase_dom"/>
</dbReference>
<dbReference type="GO" id="GO:0005524">
    <property type="term" value="F:ATP binding"/>
    <property type="evidence" value="ECO:0007669"/>
    <property type="project" value="UniProtKB-KW"/>
</dbReference>
<gene>
    <name evidence="8" type="ORF">EC912_1089</name>
</gene>
<dbReference type="CDD" id="cd17990">
    <property type="entry name" value="DEXHc_HrpB"/>
    <property type="match status" value="1"/>
</dbReference>
<dbReference type="SMART" id="SM00847">
    <property type="entry name" value="HA2"/>
    <property type="match status" value="1"/>
</dbReference>
<evidence type="ECO:0000256" key="2">
    <source>
        <dbReference type="ARBA" id="ARBA00022801"/>
    </source>
</evidence>
<keyword evidence="2" id="KW-0378">Hydrolase</keyword>
<dbReference type="Pfam" id="PF00270">
    <property type="entry name" value="DEAD"/>
    <property type="match status" value="1"/>
</dbReference>
<dbReference type="SUPFAM" id="SSF52540">
    <property type="entry name" value="P-loop containing nucleoside triphosphate hydrolases"/>
    <property type="match status" value="1"/>
</dbReference>
<dbReference type="Pfam" id="PF08482">
    <property type="entry name" value="HrpB_C"/>
    <property type="match status" value="1"/>
</dbReference>
<dbReference type="GO" id="GO:0003676">
    <property type="term" value="F:nucleic acid binding"/>
    <property type="evidence" value="ECO:0007669"/>
    <property type="project" value="InterPro"/>
</dbReference>
<dbReference type="Proteomes" id="UP000295645">
    <property type="component" value="Unassembled WGS sequence"/>
</dbReference>
<dbReference type="PROSITE" id="PS51194">
    <property type="entry name" value="HELICASE_CTER"/>
    <property type="match status" value="1"/>
</dbReference>
<dbReference type="PANTHER" id="PTHR43519">
    <property type="entry name" value="ATP-DEPENDENT RNA HELICASE HRPB"/>
    <property type="match status" value="1"/>
</dbReference>
<dbReference type="InterPro" id="IPR027417">
    <property type="entry name" value="P-loop_NTPase"/>
</dbReference>
<evidence type="ECO:0000256" key="5">
    <source>
        <dbReference type="SAM" id="MobiDB-lite"/>
    </source>
</evidence>
<dbReference type="EMBL" id="SMCS01000008">
    <property type="protein sequence ID" value="TCV92018.1"/>
    <property type="molecule type" value="Genomic_DNA"/>
</dbReference>
<dbReference type="InterPro" id="IPR001650">
    <property type="entry name" value="Helicase_C-like"/>
</dbReference>
<dbReference type="GO" id="GO:0016787">
    <property type="term" value="F:hydrolase activity"/>
    <property type="evidence" value="ECO:0007669"/>
    <property type="project" value="UniProtKB-KW"/>
</dbReference>
<evidence type="ECO:0000313" key="8">
    <source>
        <dbReference type="EMBL" id="TCV92018.1"/>
    </source>
</evidence>
<dbReference type="PROSITE" id="PS51192">
    <property type="entry name" value="HELICASE_ATP_BIND_1"/>
    <property type="match status" value="1"/>
</dbReference>
<dbReference type="PANTHER" id="PTHR43519:SF1">
    <property type="entry name" value="ATP-DEPENDENT RNA HELICASE HRPB"/>
    <property type="match status" value="1"/>
</dbReference>
<evidence type="ECO:0000256" key="3">
    <source>
        <dbReference type="ARBA" id="ARBA00022806"/>
    </source>
</evidence>
<dbReference type="AlphaFoldDB" id="A0A4R3YKT1"/>
<keyword evidence="1" id="KW-0547">Nucleotide-binding</keyword>
<keyword evidence="9" id="KW-1185">Reference proteome</keyword>
<evidence type="ECO:0000256" key="4">
    <source>
        <dbReference type="ARBA" id="ARBA00022840"/>
    </source>
</evidence>
<dbReference type="SMART" id="SM00490">
    <property type="entry name" value="HELICc"/>
    <property type="match status" value="1"/>
</dbReference>
<organism evidence="8 9">
    <name type="scientific">Luteibacter rhizovicinus</name>
    <dbReference type="NCBI Taxonomy" id="242606"/>
    <lineage>
        <taxon>Bacteria</taxon>
        <taxon>Pseudomonadati</taxon>
        <taxon>Pseudomonadota</taxon>
        <taxon>Gammaproteobacteria</taxon>
        <taxon>Lysobacterales</taxon>
        <taxon>Rhodanobacteraceae</taxon>
        <taxon>Luteibacter</taxon>
    </lineage>
</organism>
<sequence>MPVSYPITPLLPEIVASLAGHPRLVLEAPPGAGKTTQVPLALLEAAWLGDRKIVMLEPRRIAARAAAEFMATQLGEDIGQTVGYRIRFDARIGPRTRIEVVTEGILSRMIQDDPSLEGTGAILFDEFHERHLAGDLGAALALDVQANLRPDLRLIVMSATLDGERIAQWLDAPRISSPGRSYPVRIEHPPARTQETVEQHLARTVNQALRETDGDILAFLPGRREIERTRAIVERQHEGVEVVALHGELSLAEQHLALAAPDPGTRRVVLATNVAESSVTLPGIRAVIDSGQAREPRFDPQSGFTRLETITISQASADQRAGRAGRVAEGVAYRLWPQSRRLDAQRTAEIAQAELSGLVLELAAWGSEDIPWLDTPPTGAMGQARDLLRRLGALDTSRITTLGRKMLALGASPRLAAAALRAPPELHPLVADLLALMEARSPLRGELGRTDDFRARVAALHLWRDGGARGARAGSADIAALAAIEKAAGGWRRRLGVRTGASGVPHAHAIGDLLAHAFPDRIARRDEGNAMRYQLANGRGARLHENSALHGEPWLVVLDLKLDARDSLIFAGAPFDPRILEIEYSSRFVTERVLRWDDARDIAEAFEERRFDALVLERKSVPVTGADALPALLAAIRAGGIEALPWSETARRLRARMGALRVWRPELGLPDVSDDALLASLDRWLAPYLEGKRRLSALQAADLSQAIAALLDYDQRRALDADAPDELRVPSGMTRRLGYGTLPDDPGASPVLSVKLQELFGLADTPRVGAGRVPVTLHLLSPAGRPIQVTQDLHGFWERTYPEVKKELKGRYPKHPWPDDPWTATATHRAKPRGT</sequence>
<feature type="region of interest" description="Disordered" evidence="5">
    <location>
        <begin position="812"/>
        <end position="835"/>
    </location>
</feature>
<evidence type="ECO:0000259" key="7">
    <source>
        <dbReference type="PROSITE" id="PS51194"/>
    </source>
</evidence>
<feature type="domain" description="Helicase C-terminal" evidence="7">
    <location>
        <begin position="196"/>
        <end position="366"/>
    </location>
</feature>
<dbReference type="SMART" id="SM00487">
    <property type="entry name" value="DEXDc"/>
    <property type="match status" value="1"/>
</dbReference>
<dbReference type="OrthoDB" id="9805617at2"/>